<reference evidence="2" key="1">
    <citation type="journal article" date="2023" name="Mol. Phylogenet. Evol.">
        <title>Genome-scale phylogeny and comparative genomics of the fungal order Sordariales.</title>
        <authorList>
            <person name="Hensen N."/>
            <person name="Bonometti L."/>
            <person name="Westerberg I."/>
            <person name="Brannstrom I.O."/>
            <person name="Guillou S."/>
            <person name="Cros-Aarteil S."/>
            <person name="Calhoun S."/>
            <person name="Haridas S."/>
            <person name="Kuo A."/>
            <person name="Mondo S."/>
            <person name="Pangilinan J."/>
            <person name="Riley R."/>
            <person name="LaButti K."/>
            <person name="Andreopoulos B."/>
            <person name="Lipzen A."/>
            <person name="Chen C."/>
            <person name="Yan M."/>
            <person name="Daum C."/>
            <person name="Ng V."/>
            <person name="Clum A."/>
            <person name="Steindorff A."/>
            <person name="Ohm R.A."/>
            <person name="Martin F."/>
            <person name="Silar P."/>
            <person name="Natvig D.O."/>
            <person name="Lalanne C."/>
            <person name="Gautier V."/>
            <person name="Ament-Velasquez S.L."/>
            <person name="Kruys A."/>
            <person name="Hutchinson M.I."/>
            <person name="Powell A.J."/>
            <person name="Barry K."/>
            <person name="Miller A.N."/>
            <person name="Grigoriev I.V."/>
            <person name="Debuchy R."/>
            <person name="Gladieux P."/>
            <person name="Hiltunen Thoren M."/>
            <person name="Johannesson H."/>
        </authorList>
    </citation>
    <scope>NUCLEOTIDE SEQUENCE</scope>
    <source>
        <strain evidence="2">CBS 892.96</strain>
    </source>
</reference>
<dbReference type="AlphaFoldDB" id="A0AAN7A6Y0"/>
<keyword evidence="3" id="KW-1185">Reference proteome</keyword>
<dbReference type="GO" id="GO:0032543">
    <property type="term" value="P:mitochondrial translation"/>
    <property type="evidence" value="ECO:0007669"/>
    <property type="project" value="TreeGrafter"/>
</dbReference>
<dbReference type="PANTHER" id="PTHR28158">
    <property type="entry name" value="37S RIBOSOMAL PROTEIN S35, MITOCHONDRIAL"/>
    <property type="match status" value="1"/>
</dbReference>
<dbReference type="InterPro" id="IPR021036">
    <property type="entry name" value="Ribosomal_mS45"/>
</dbReference>
<gene>
    <name evidence="2" type="ORF">QBC36DRAFT_184753</name>
</gene>
<proteinExistence type="predicted"/>
<feature type="region of interest" description="Disordered" evidence="1">
    <location>
        <begin position="27"/>
        <end position="71"/>
    </location>
</feature>
<protein>
    <submittedName>
        <fullName evidence="2">Eukaryotic mitochondrial regulator protein-domain-containing protein</fullName>
    </submittedName>
</protein>
<comment type="caution">
    <text evidence="2">The sequence shown here is derived from an EMBL/GenBank/DDBJ whole genome shotgun (WGS) entry which is preliminary data.</text>
</comment>
<organism evidence="2 3">
    <name type="scientific">Triangularia setosa</name>
    <dbReference type="NCBI Taxonomy" id="2587417"/>
    <lineage>
        <taxon>Eukaryota</taxon>
        <taxon>Fungi</taxon>
        <taxon>Dikarya</taxon>
        <taxon>Ascomycota</taxon>
        <taxon>Pezizomycotina</taxon>
        <taxon>Sordariomycetes</taxon>
        <taxon>Sordariomycetidae</taxon>
        <taxon>Sordariales</taxon>
        <taxon>Podosporaceae</taxon>
        <taxon>Triangularia</taxon>
    </lineage>
</organism>
<feature type="compositionally biased region" description="Low complexity" evidence="1">
    <location>
        <begin position="27"/>
        <end position="66"/>
    </location>
</feature>
<dbReference type="Proteomes" id="UP001302321">
    <property type="component" value="Unassembled WGS sequence"/>
</dbReference>
<sequence>MPPRIRSSNCPPQQLLLNYLDAPLPSSLLPLHRSSAPSSSSPSCRSQQTSPQCQQQTSSFSTSQPREMTKPQREFRAFLKRMGKQFEKHEGNGPKYLCQVHQPKVDNVPFPSNKSFKSEPVLSSRARQTIWEAVMLKGMPLKAVSAQYQVDMRRVAAVVRLMEIEKRMERENAAMAIPYAQAVEKMLPRANLDSSEEEPFEPINDVHVHSFTMQQLFVPVSESREFTRKDAAKAFGDHILPPDHKMRIPELVDMEKAILNGIPQEKAEQEFLKQTRESERRFAESQKYVAAKKDAKKSKVDTERFEFRIENFNSEAVGKKGRARNAVGWRYGVPFNDRQRGLYKIPTSVG</sequence>
<dbReference type="PANTHER" id="PTHR28158:SF1">
    <property type="entry name" value="SMALL RIBOSOMAL SUBUNIT PROTEIN MS45"/>
    <property type="match status" value="1"/>
</dbReference>
<dbReference type="Pfam" id="PF12298">
    <property type="entry name" value="Bot1p"/>
    <property type="match status" value="1"/>
</dbReference>
<evidence type="ECO:0000313" key="2">
    <source>
        <dbReference type="EMBL" id="KAK4177561.1"/>
    </source>
</evidence>
<reference evidence="2" key="2">
    <citation type="submission" date="2023-05" db="EMBL/GenBank/DDBJ databases">
        <authorList>
            <consortium name="Lawrence Berkeley National Laboratory"/>
            <person name="Steindorff A."/>
            <person name="Hensen N."/>
            <person name="Bonometti L."/>
            <person name="Westerberg I."/>
            <person name="Brannstrom I.O."/>
            <person name="Guillou S."/>
            <person name="Cros-Aarteil S."/>
            <person name="Calhoun S."/>
            <person name="Haridas S."/>
            <person name="Kuo A."/>
            <person name="Mondo S."/>
            <person name="Pangilinan J."/>
            <person name="Riley R."/>
            <person name="Labutti K."/>
            <person name="Andreopoulos B."/>
            <person name="Lipzen A."/>
            <person name="Chen C."/>
            <person name="Yanf M."/>
            <person name="Daum C."/>
            <person name="Ng V."/>
            <person name="Clum A."/>
            <person name="Ohm R."/>
            <person name="Martin F."/>
            <person name="Silar P."/>
            <person name="Natvig D."/>
            <person name="Lalanne C."/>
            <person name="Gautier V."/>
            <person name="Ament-Velasquez S.L."/>
            <person name="Kruys A."/>
            <person name="Hutchinson M.I."/>
            <person name="Powell A.J."/>
            <person name="Barry K."/>
            <person name="Miller A.N."/>
            <person name="Grigoriev I.V."/>
            <person name="Debuchy R."/>
            <person name="Gladieux P."/>
            <person name="Thoren M.H."/>
            <person name="Johannesson H."/>
        </authorList>
    </citation>
    <scope>NUCLEOTIDE SEQUENCE</scope>
    <source>
        <strain evidence="2">CBS 892.96</strain>
    </source>
</reference>
<dbReference type="EMBL" id="MU866161">
    <property type="protein sequence ID" value="KAK4177561.1"/>
    <property type="molecule type" value="Genomic_DNA"/>
</dbReference>
<evidence type="ECO:0000313" key="3">
    <source>
        <dbReference type="Proteomes" id="UP001302321"/>
    </source>
</evidence>
<accession>A0AAN7A6Y0</accession>
<dbReference type="GO" id="GO:0003735">
    <property type="term" value="F:structural constituent of ribosome"/>
    <property type="evidence" value="ECO:0007669"/>
    <property type="project" value="TreeGrafter"/>
</dbReference>
<name>A0AAN7A6Y0_9PEZI</name>
<dbReference type="GO" id="GO:0005763">
    <property type="term" value="C:mitochondrial small ribosomal subunit"/>
    <property type="evidence" value="ECO:0007669"/>
    <property type="project" value="TreeGrafter"/>
</dbReference>
<evidence type="ECO:0000256" key="1">
    <source>
        <dbReference type="SAM" id="MobiDB-lite"/>
    </source>
</evidence>